<dbReference type="AlphaFoldDB" id="A0A2S2PL09"/>
<name>A0A2S2PL09_SCHGA</name>
<organism evidence="2">
    <name type="scientific">Schizaphis graminum</name>
    <name type="common">Green bug aphid</name>
    <dbReference type="NCBI Taxonomy" id="13262"/>
    <lineage>
        <taxon>Eukaryota</taxon>
        <taxon>Metazoa</taxon>
        <taxon>Ecdysozoa</taxon>
        <taxon>Arthropoda</taxon>
        <taxon>Hexapoda</taxon>
        <taxon>Insecta</taxon>
        <taxon>Pterygota</taxon>
        <taxon>Neoptera</taxon>
        <taxon>Paraneoptera</taxon>
        <taxon>Hemiptera</taxon>
        <taxon>Sternorrhyncha</taxon>
        <taxon>Aphidomorpha</taxon>
        <taxon>Aphidoidea</taxon>
        <taxon>Aphididae</taxon>
        <taxon>Aphidini</taxon>
        <taxon>Schizaphis</taxon>
    </lineage>
</organism>
<protein>
    <submittedName>
        <fullName evidence="2">Uncharacterized protein</fullName>
    </submittedName>
</protein>
<gene>
    <name evidence="2" type="ORF">g.54036</name>
</gene>
<evidence type="ECO:0000256" key="1">
    <source>
        <dbReference type="SAM" id="SignalP"/>
    </source>
</evidence>
<dbReference type="EMBL" id="GGMR01016937">
    <property type="protein sequence ID" value="MBY29556.1"/>
    <property type="molecule type" value="Transcribed_RNA"/>
</dbReference>
<feature type="chain" id="PRO_5015690968" evidence="1">
    <location>
        <begin position="19"/>
        <end position="138"/>
    </location>
</feature>
<sequence length="138" mass="15837">MNFLLLLLTVCIAMAVYGRDLIRTSSNYRQRISPTQITIESESKYTSNNVLYSGKNNVVTYAPNTVNKMWIRNISARKVKDSYKINQNDLTIGKYNSTRIKAIPKKNVQMTLIRPKLRQCLEGMVQDTNGECTYGFED</sequence>
<evidence type="ECO:0000313" key="2">
    <source>
        <dbReference type="EMBL" id="MBY29556.1"/>
    </source>
</evidence>
<keyword evidence="1" id="KW-0732">Signal</keyword>
<reference evidence="2" key="1">
    <citation type="submission" date="2018-04" db="EMBL/GenBank/DDBJ databases">
        <title>Transcriptome of Schizaphis graminum biotype I.</title>
        <authorList>
            <person name="Scully E.D."/>
            <person name="Geib S.M."/>
            <person name="Palmer N.A."/>
            <person name="Koch K."/>
            <person name="Bradshaw J."/>
            <person name="Heng-Moss T."/>
            <person name="Sarath G."/>
        </authorList>
    </citation>
    <scope>NUCLEOTIDE SEQUENCE</scope>
</reference>
<accession>A0A2S2PL09</accession>
<proteinExistence type="predicted"/>
<feature type="signal peptide" evidence="1">
    <location>
        <begin position="1"/>
        <end position="18"/>
    </location>
</feature>